<comment type="subcellular location">
    <subcellularLocation>
        <location evidence="2 11">Cell membrane</location>
        <topology evidence="2 11">Multi-pass membrane protein</topology>
    </subcellularLocation>
</comment>
<dbReference type="AlphaFoldDB" id="A0A832WSD4"/>
<dbReference type="EMBL" id="DUJS01000004">
    <property type="protein sequence ID" value="HII70986.1"/>
    <property type="molecule type" value="Genomic_DNA"/>
</dbReference>
<dbReference type="PANTHER" id="PTHR34308">
    <property type="entry name" value="COBALAMIN BIOSYNTHESIS PROTEIN CBIB"/>
    <property type="match status" value="1"/>
</dbReference>
<keyword evidence="6 11" id="KW-1003">Cell membrane</keyword>
<evidence type="ECO:0000256" key="8">
    <source>
        <dbReference type="ARBA" id="ARBA00022692"/>
    </source>
</evidence>
<evidence type="ECO:0000313" key="13">
    <source>
        <dbReference type="Proteomes" id="UP000619545"/>
    </source>
</evidence>
<proteinExistence type="inferred from homology"/>
<evidence type="ECO:0000256" key="2">
    <source>
        <dbReference type="ARBA" id="ARBA00004651"/>
    </source>
</evidence>
<comment type="caution">
    <text evidence="11">Lacks conserved residue(s) required for the propagation of feature annotation.</text>
</comment>
<evidence type="ECO:0000256" key="10">
    <source>
        <dbReference type="ARBA" id="ARBA00023136"/>
    </source>
</evidence>
<dbReference type="RefSeq" id="WP_158295996.1">
    <property type="nucleotide sequence ID" value="NZ_DUJS01000004.1"/>
</dbReference>
<evidence type="ECO:0000256" key="5">
    <source>
        <dbReference type="ARBA" id="ARBA00016185"/>
    </source>
</evidence>
<organism evidence="12 13">
    <name type="scientific">Methanopyrus kandleri</name>
    <dbReference type="NCBI Taxonomy" id="2320"/>
    <lineage>
        <taxon>Archaea</taxon>
        <taxon>Methanobacteriati</taxon>
        <taxon>Methanobacteriota</taxon>
        <taxon>Methanomada group</taxon>
        <taxon>Methanopyri</taxon>
        <taxon>Methanopyrales</taxon>
        <taxon>Methanopyraceae</taxon>
        <taxon>Methanopyrus</taxon>
    </lineage>
</organism>
<keyword evidence="7 11" id="KW-0169">Cobalamin biosynthesis</keyword>
<keyword evidence="9 11" id="KW-1133">Transmembrane helix</keyword>
<dbReference type="Proteomes" id="UP000619545">
    <property type="component" value="Unassembled WGS sequence"/>
</dbReference>
<dbReference type="GeneID" id="1478111"/>
<dbReference type="GO" id="GO:0009236">
    <property type="term" value="P:cobalamin biosynthetic process"/>
    <property type="evidence" value="ECO:0007669"/>
    <property type="project" value="UniProtKB-UniRule"/>
</dbReference>
<name>A0A832WSD4_9EURY</name>
<keyword evidence="8 11" id="KW-0812">Transmembrane</keyword>
<evidence type="ECO:0000256" key="3">
    <source>
        <dbReference type="ARBA" id="ARBA00004953"/>
    </source>
</evidence>
<keyword evidence="10 11" id="KW-0472">Membrane</keyword>
<evidence type="ECO:0000256" key="7">
    <source>
        <dbReference type="ARBA" id="ARBA00022573"/>
    </source>
</evidence>
<dbReference type="Pfam" id="PF03186">
    <property type="entry name" value="CobD_Cbib"/>
    <property type="match status" value="1"/>
</dbReference>
<comment type="function">
    <text evidence="1 11">Converts cobyric acid to cobinamide by the addition of aminopropanol on the F carboxylic group.</text>
</comment>
<dbReference type="GO" id="GO:0005886">
    <property type="term" value="C:plasma membrane"/>
    <property type="evidence" value="ECO:0007669"/>
    <property type="project" value="UniProtKB-SubCell"/>
</dbReference>
<feature type="transmembrane region" description="Helical" evidence="11">
    <location>
        <begin position="151"/>
        <end position="172"/>
    </location>
</feature>
<comment type="similarity">
    <text evidence="4 11">Belongs to the CobD/CbiB family.</text>
</comment>
<reference evidence="12" key="1">
    <citation type="journal article" date="2020" name="bioRxiv">
        <title>A rank-normalized archaeal taxonomy based on genome phylogeny resolves widespread incomplete and uneven classifications.</title>
        <authorList>
            <person name="Rinke C."/>
            <person name="Chuvochina M."/>
            <person name="Mussig A.J."/>
            <person name="Chaumeil P.-A."/>
            <person name="Waite D.W."/>
            <person name="Whitman W.B."/>
            <person name="Parks D.H."/>
            <person name="Hugenholtz P."/>
        </authorList>
    </citation>
    <scope>NUCLEOTIDE SEQUENCE</scope>
    <source>
        <strain evidence="12">UBA8853</strain>
    </source>
</reference>
<feature type="transmembrane region" description="Helical" evidence="11">
    <location>
        <begin position="49"/>
        <end position="68"/>
    </location>
</feature>
<dbReference type="GO" id="GO:0015420">
    <property type="term" value="F:ABC-type vitamin B12 transporter activity"/>
    <property type="evidence" value="ECO:0007669"/>
    <property type="project" value="UniProtKB-UniRule"/>
</dbReference>
<protein>
    <recommendedName>
        <fullName evidence="5 11">Probable cobalamin biosynthesis protein CobD</fullName>
    </recommendedName>
</protein>
<evidence type="ECO:0000256" key="11">
    <source>
        <dbReference type="HAMAP-Rule" id="MF_00024"/>
    </source>
</evidence>
<comment type="pathway">
    <text evidence="3 11">Cofactor biosynthesis; adenosylcobalamin biosynthesis.</text>
</comment>
<evidence type="ECO:0000256" key="1">
    <source>
        <dbReference type="ARBA" id="ARBA00003384"/>
    </source>
</evidence>
<accession>A0A832WSD4</accession>
<dbReference type="UniPathway" id="UPA00148"/>
<dbReference type="InterPro" id="IPR004485">
    <property type="entry name" value="Cobalamin_biosynth_CobD/CbiB"/>
</dbReference>
<dbReference type="PANTHER" id="PTHR34308:SF1">
    <property type="entry name" value="COBALAMIN BIOSYNTHESIS PROTEIN CBIB"/>
    <property type="match status" value="1"/>
</dbReference>
<evidence type="ECO:0000256" key="4">
    <source>
        <dbReference type="ARBA" id="ARBA00006263"/>
    </source>
</evidence>
<feature type="transmembrane region" description="Helical" evidence="11">
    <location>
        <begin position="193"/>
        <end position="214"/>
    </location>
</feature>
<dbReference type="GO" id="GO:0048472">
    <property type="term" value="F:threonine-phosphate decarboxylase activity"/>
    <property type="evidence" value="ECO:0007669"/>
    <property type="project" value="InterPro"/>
</dbReference>
<comment type="caution">
    <text evidence="12">The sequence shown here is derived from an EMBL/GenBank/DDBJ whole genome shotgun (WGS) entry which is preliminary data.</text>
</comment>
<evidence type="ECO:0000313" key="12">
    <source>
        <dbReference type="EMBL" id="HII70986.1"/>
    </source>
</evidence>
<dbReference type="HAMAP" id="MF_00024">
    <property type="entry name" value="CobD_CbiB"/>
    <property type="match status" value="1"/>
</dbReference>
<feature type="transmembrane region" description="Helical" evidence="11">
    <location>
        <begin position="272"/>
        <end position="294"/>
    </location>
</feature>
<dbReference type="NCBIfam" id="TIGR00380">
    <property type="entry name" value="cobal_cbiB"/>
    <property type="match status" value="1"/>
</dbReference>
<gene>
    <name evidence="11 12" type="primary">cobD</name>
    <name evidence="12" type="ORF">HA336_07135</name>
</gene>
<evidence type="ECO:0000256" key="9">
    <source>
        <dbReference type="ARBA" id="ARBA00022989"/>
    </source>
</evidence>
<sequence>MDPLLAAYLAVALDLVLGDPPNRFHPVAWCGRVMELVEKRVRRGRVLDVVWGGLTLAVGCGFLLGVCYPLHYIPMVGDALVLWVCISVRGLVEHLLPVERELREGNLDGARQAVRWLVSRDVSRLNGAEVASAAVESCFENLLDSVVGPLWWYYLLGWPGAVMYRATNVADAMFGYRGEYEMFGKIPARLDDLLNVLSLPVCAAALTVTLPWWILRARLRSLLRAARDVPSPSSWLPMYVGACALGVRLEKPNVYVLKGGDRLPTPDDVRRAAQIAVIFGLVAPGITYVAAGLLSP</sequence>
<evidence type="ECO:0000256" key="6">
    <source>
        <dbReference type="ARBA" id="ARBA00022475"/>
    </source>
</evidence>